<keyword evidence="3" id="KW-1133">Transmembrane helix</keyword>
<feature type="transmembrane region" description="Helical" evidence="3">
    <location>
        <begin position="82"/>
        <end position="101"/>
    </location>
</feature>
<organism evidence="5 6">
    <name type="scientific">Actinomadura alba</name>
    <dbReference type="NCBI Taxonomy" id="406431"/>
    <lineage>
        <taxon>Bacteria</taxon>
        <taxon>Bacillati</taxon>
        <taxon>Actinomycetota</taxon>
        <taxon>Actinomycetes</taxon>
        <taxon>Streptosporangiales</taxon>
        <taxon>Thermomonosporaceae</taxon>
        <taxon>Actinomadura</taxon>
    </lineage>
</organism>
<gene>
    <name evidence="5" type="ORF">HKK74_08445</name>
</gene>
<feature type="domain" description="Prepilin type IV endopeptidase peptidase" evidence="4">
    <location>
        <begin position="86"/>
        <end position="197"/>
    </location>
</feature>
<feature type="region of interest" description="Disordered" evidence="2">
    <location>
        <begin position="1"/>
        <end position="47"/>
    </location>
</feature>
<dbReference type="Gene3D" id="1.20.120.1220">
    <property type="match status" value="1"/>
</dbReference>
<feature type="transmembrane region" description="Helical" evidence="3">
    <location>
        <begin position="178"/>
        <end position="201"/>
    </location>
</feature>
<dbReference type="PANTHER" id="PTHR30487:SF0">
    <property type="entry name" value="PREPILIN LEADER PEPTIDASE_N-METHYLTRANSFERASE-RELATED"/>
    <property type="match status" value="1"/>
</dbReference>
<dbReference type="RefSeq" id="WP_187242510.1">
    <property type="nucleotide sequence ID" value="NZ_BAAAOK010000015.1"/>
</dbReference>
<feature type="transmembrane region" description="Helical" evidence="3">
    <location>
        <begin position="107"/>
        <end position="125"/>
    </location>
</feature>
<reference evidence="5 6" key="1">
    <citation type="submission" date="2020-06" db="EMBL/GenBank/DDBJ databases">
        <title>Actinomadura xiongansis sp. nov., isolated from soil of Baiyangdian.</title>
        <authorList>
            <person name="Zhang X."/>
        </authorList>
    </citation>
    <scope>NUCLEOTIDE SEQUENCE [LARGE SCALE GENOMIC DNA]</scope>
    <source>
        <strain evidence="5 6">HBUM206468</strain>
    </source>
</reference>
<feature type="transmembrane region" description="Helical" evidence="3">
    <location>
        <begin position="213"/>
        <end position="230"/>
    </location>
</feature>
<proteinExistence type="inferred from homology"/>
<keyword evidence="6" id="KW-1185">Reference proteome</keyword>
<evidence type="ECO:0000313" key="5">
    <source>
        <dbReference type="EMBL" id="MBC6465523.1"/>
    </source>
</evidence>
<name>A0ABR7LM99_9ACTN</name>
<dbReference type="Pfam" id="PF01478">
    <property type="entry name" value="Peptidase_A24"/>
    <property type="match status" value="1"/>
</dbReference>
<protein>
    <submittedName>
        <fullName evidence="5">Prepilin peptidase</fullName>
    </submittedName>
</protein>
<evidence type="ECO:0000259" key="4">
    <source>
        <dbReference type="Pfam" id="PF01478"/>
    </source>
</evidence>
<comment type="caution">
    <text evidence="5">The sequence shown here is derived from an EMBL/GenBank/DDBJ whole genome shotgun (WGS) entry which is preliminary data.</text>
</comment>
<feature type="compositionally biased region" description="Low complexity" evidence="2">
    <location>
        <begin position="10"/>
        <end position="25"/>
    </location>
</feature>
<keyword evidence="3" id="KW-0472">Membrane</keyword>
<comment type="similarity">
    <text evidence="1">Belongs to the peptidase A24 family.</text>
</comment>
<accession>A0ABR7LM99</accession>
<evidence type="ECO:0000256" key="2">
    <source>
        <dbReference type="SAM" id="MobiDB-lite"/>
    </source>
</evidence>
<dbReference type="InterPro" id="IPR000045">
    <property type="entry name" value="Prepilin_IV_endopep_pep"/>
</dbReference>
<keyword evidence="3" id="KW-0812">Transmembrane</keyword>
<dbReference type="EMBL" id="JABVEC010000004">
    <property type="protein sequence ID" value="MBC6465523.1"/>
    <property type="molecule type" value="Genomic_DNA"/>
</dbReference>
<dbReference type="PANTHER" id="PTHR30487">
    <property type="entry name" value="TYPE 4 PREPILIN-LIKE PROTEINS LEADER PEPTIDE-PROCESSING ENZYME"/>
    <property type="match status" value="1"/>
</dbReference>
<evidence type="ECO:0000256" key="3">
    <source>
        <dbReference type="SAM" id="Phobius"/>
    </source>
</evidence>
<dbReference type="Proteomes" id="UP000805614">
    <property type="component" value="Unassembled WGS sequence"/>
</dbReference>
<feature type="transmembrane region" description="Helical" evidence="3">
    <location>
        <begin position="137"/>
        <end position="158"/>
    </location>
</feature>
<evidence type="ECO:0000313" key="6">
    <source>
        <dbReference type="Proteomes" id="UP000805614"/>
    </source>
</evidence>
<evidence type="ECO:0000256" key="1">
    <source>
        <dbReference type="ARBA" id="ARBA00005801"/>
    </source>
</evidence>
<dbReference type="InterPro" id="IPR050882">
    <property type="entry name" value="Prepilin_peptidase/N-MTase"/>
</dbReference>
<feature type="transmembrane region" description="Helical" evidence="3">
    <location>
        <begin position="57"/>
        <end position="75"/>
    </location>
</feature>
<sequence length="232" mass="24298">MSEPVRGDELPAASEPPLESASETTPEPPEPPGGDTGSRAAPGAQRDWTEPVACRPATVALVAVAIVPVMVWGIGPRAELAAFCYLGVVGVVLSFIDIALHRLPDPLTLPSYPIGAALLGVAVPFTDDGGTRYLHALAGLCAMLLLYFVQWFIVPNAIGFGDVKLSGVLGLYLGWLGWPAWILGLFAAFVLGGVWAVGLLITRRADRKSAIPFGPFMLVGVLVAVVRHGPGI</sequence>